<dbReference type="STRING" id="139723.A0A182LRN3"/>
<organism evidence="2 3">
    <name type="scientific">Anopheles culicifacies</name>
    <dbReference type="NCBI Taxonomy" id="139723"/>
    <lineage>
        <taxon>Eukaryota</taxon>
        <taxon>Metazoa</taxon>
        <taxon>Ecdysozoa</taxon>
        <taxon>Arthropoda</taxon>
        <taxon>Hexapoda</taxon>
        <taxon>Insecta</taxon>
        <taxon>Pterygota</taxon>
        <taxon>Neoptera</taxon>
        <taxon>Endopterygota</taxon>
        <taxon>Diptera</taxon>
        <taxon>Nematocera</taxon>
        <taxon>Culicoidea</taxon>
        <taxon>Culicidae</taxon>
        <taxon>Anophelinae</taxon>
        <taxon>Anopheles</taxon>
        <taxon>culicifacies species complex</taxon>
    </lineage>
</organism>
<reference evidence="3" key="1">
    <citation type="submission" date="2013-09" db="EMBL/GenBank/DDBJ databases">
        <title>The Genome Sequence of Anopheles culicifacies species A.</title>
        <authorList>
            <consortium name="The Broad Institute Genomics Platform"/>
            <person name="Neafsey D.E."/>
            <person name="Besansky N."/>
            <person name="Howell P."/>
            <person name="Walton C."/>
            <person name="Young S.K."/>
            <person name="Zeng Q."/>
            <person name="Gargeya S."/>
            <person name="Fitzgerald M."/>
            <person name="Haas B."/>
            <person name="Abouelleil A."/>
            <person name="Allen A.W."/>
            <person name="Alvarado L."/>
            <person name="Arachchi H.M."/>
            <person name="Berlin A.M."/>
            <person name="Chapman S.B."/>
            <person name="Gainer-Dewar J."/>
            <person name="Goldberg J."/>
            <person name="Griggs A."/>
            <person name="Gujja S."/>
            <person name="Hansen M."/>
            <person name="Howarth C."/>
            <person name="Imamovic A."/>
            <person name="Ireland A."/>
            <person name="Larimer J."/>
            <person name="McCowan C."/>
            <person name="Murphy C."/>
            <person name="Pearson M."/>
            <person name="Poon T.W."/>
            <person name="Priest M."/>
            <person name="Roberts A."/>
            <person name="Saif S."/>
            <person name="Shea T."/>
            <person name="Sisk P."/>
            <person name="Sykes S."/>
            <person name="Wortman J."/>
            <person name="Nusbaum C."/>
            <person name="Birren B."/>
        </authorList>
    </citation>
    <scope>NUCLEOTIDE SEQUENCE [LARGE SCALE GENOMIC DNA]</scope>
    <source>
        <strain evidence="3">A-37</strain>
    </source>
</reference>
<keyword evidence="1" id="KW-0732">Signal</keyword>
<dbReference type="EMBL" id="AXCM01013055">
    <property type="status" value="NOT_ANNOTATED_CDS"/>
    <property type="molecule type" value="Genomic_DNA"/>
</dbReference>
<dbReference type="EMBL" id="AXCM01013054">
    <property type="status" value="NOT_ANNOTATED_CDS"/>
    <property type="molecule type" value="Genomic_DNA"/>
</dbReference>
<dbReference type="Proteomes" id="UP000075883">
    <property type="component" value="Unassembled WGS sequence"/>
</dbReference>
<evidence type="ECO:0000313" key="3">
    <source>
        <dbReference type="Proteomes" id="UP000075883"/>
    </source>
</evidence>
<feature type="signal peptide" evidence="1">
    <location>
        <begin position="1"/>
        <end position="16"/>
    </location>
</feature>
<protein>
    <submittedName>
        <fullName evidence="2">Uncharacterized protein</fullName>
    </submittedName>
</protein>
<dbReference type="AlphaFoldDB" id="A0A182LRN3"/>
<sequence>MATLLYTIIGMTASASLNCAVRREISPCTCSPGLFANNIDVKCEQMESFGQVVNALQDRFTEDHNIWLTISHSQLLDLAALSFWEMNMNIKSLRINFDNLRNKCHMLLIVLYWSIRNQCLRYGALFADRIVSFGTEYEYGSS</sequence>
<proteinExistence type="predicted"/>
<reference evidence="2" key="2">
    <citation type="submission" date="2020-05" db="UniProtKB">
        <authorList>
            <consortium name="EnsemblMetazoa"/>
        </authorList>
    </citation>
    <scope>IDENTIFICATION</scope>
    <source>
        <strain evidence="2">A-37</strain>
    </source>
</reference>
<feature type="chain" id="PRO_5008127448" evidence="1">
    <location>
        <begin position="17"/>
        <end position="142"/>
    </location>
</feature>
<evidence type="ECO:0000256" key="1">
    <source>
        <dbReference type="SAM" id="SignalP"/>
    </source>
</evidence>
<keyword evidence="3" id="KW-1185">Reference proteome</keyword>
<dbReference type="EnsemblMetazoa" id="ACUA000271-RA">
    <property type="protein sequence ID" value="ACUA000271-PA"/>
    <property type="gene ID" value="ACUA000271"/>
</dbReference>
<accession>A0A182LRN3</accession>
<name>A0A182LRN3_9DIPT</name>
<dbReference type="VEuPathDB" id="VectorBase:ACUA000271"/>
<evidence type="ECO:0000313" key="2">
    <source>
        <dbReference type="EnsemblMetazoa" id="ACUA000271-PA"/>
    </source>
</evidence>